<feature type="transmembrane region" description="Helical" evidence="7">
    <location>
        <begin position="176"/>
        <end position="198"/>
    </location>
</feature>
<evidence type="ECO:0000256" key="5">
    <source>
        <dbReference type="ARBA" id="ARBA00022989"/>
    </source>
</evidence>
<dbReference type="PROSITE" id="PS50928">
    <property type="entry name" value="ABC_TM1"/>
    <property type="match status" value="1"/>
</dbReference>
<dbReference type="GO" id="GO:0005886">
    <property type="term" value="C:plasma membrane"/>
    <property type="evidence" value="ECO:0007669"/>
    <property type="project" value="UniProtKB-SubCell"/>
</dbReference>
<dbReference type="Gene3D" id="1.10.3720.10">
    <property type="entry name" value="MetI-like"/>
    <property type="match status" value="1"/>
</dbReference>
<sequence length="319" mass="36148">MSTMFSEFTLKNLKFTREKLSKLARREANWGLVFLSPWIIGFFLWKFLPMVASLVFSLTSFNLLHREDIQWAGLENYQHFFSDPLVGVAVKVSLTFALIALPIGIIQPILMAALLNQKNLKMKRILITLFYMPKIVPLVSAVYIWQGVLNARTGWVNIALESIGIPGPDWINTVTWIYPALVMIGLWGVGDMLLYTLATIQGIPTELYEAARVDGAGSFATFRHITIPMITPIIFYNMVLSSIGILMYFLVPFVLKGPNGDPGNATWFYGMYLYKEAFAYSDMGMGATMAWMLFLFAILVTVILFSTQKYWVYYAAEEA</sequence>
<dbReference type="PANTHER" id="PTHR30193">
    <property type="entry name" value="ABC TRANSPORTER PERMEASE PROTEIN"/>
    <property type="match status" value="1"/>
</dbReference>
<evidence type="ECO:0000256" key="7">
    <source>
        <dbReference type="RuleBase" id="RU363032"/>
    </source>
</evidence>
<dbReference type="CDD" id="cd06261">
    <property type="entry name" value="TM_PBP2"/>
    <property type="match status" value="1"/>
</dbReference>
<dbReference type="Proteomes" id="UP000614469">
    <property type="component" value="Unassembled WGS sequence"/>
</dbReference>
<dbReference type="EMBL" id="JACNJN010000120">
    <property type="protein sequence ID" value="MBC8335720.1"/>
    <property type="molecule type" value="Genomic_DNA"/>
</dbReference>
<keyword evidence="4 7" id="KW-0812">Transmembrane</keyword>
<feature type="transmembrane region" description="Helical" evidence="7">
    <location>
        <begin position="233"/>
        <end position="255"/>
    </location>
</feature>
<dbReference type="Pfam" id="PF00528">
    <property type="entry name" value="BPD_transp_1"/>
    <property type="match status" value="1"/>
</dbReference>
<evidence type="ECO:0000313" key="9">
    <source>
        <dbReference type="EMBL" id="MBC8335720.1"/>
    </source>
</evidence>
<keyword evidence="5 7" id="KW-1133">Transmembrane helix</keyword>
<evidence type="ECO:0000256" key="3">
    <source>
        <dbReference type="ARBA" id="ARBA00022475"/>
    </source>
</evidence>
<keyword evidence="2 7" id="KW-0813">Transport</keyword>
<keyword evidence="6 7" id="KW-0472">Membrane</keyword>
<evidence type="ECO:0000256" key="6">
    <source>
        <dbReference type="ARBA" id="ARBA00023136"/>
    </source>
</evidence>
<feature type="transmembrane region" description="Helical" evidence="7">
    <location>
        <begin position="125"/>
        <end position="145"/>
    </location>
</feature>
<evidence type="ECO:0000256" key="2">
    <source>
        <dbReference type="ARBA" id="ARBA00022448"/>
    </source>
</evidence>
<evidence type="ECO:0000256" key="4">
    <source>
        <dbReference type="ARBA" id="ARBA00022692"/>
    </source>
</evidence>
<name>A0A8J6NJH3_9CHLR</name>
<feature type="transmembrane region" description="Helical" evidence="7">
    <location>
        <begin position="92"/>
        <end position="113"/>
    </location>
</feature>
<dbReference type="GO" id="GO:0055085">
    <property type="term" value="P:transmembrane transport"/>
    <property type="evidence" value="ECO:0007669"/>
    <property type="project" value="InterPro"/>
</dbReference>
<evidence type="ECO:0000313" key="10">
    <source>
        <dbReference type="Proteomes" id="UP000614469"/>
    </source>
</evidence>
<keyword evidence="3" id="KW-1003">Cell membrane</keyword>
<feature type="domain" description="ABC transmembrane type-1" evidence="8">
    <location>
        <begin position="90"/>
        <end position="304"/>
    </location>
</feature>
<accession>A0A8J6NJH3</accession>
<comment type="subcellular location">
    <subcellularLocation>
        <location evidence="1 7">Cell membrane</location>
        <topology evidence="1 7">Multi-pass membrane protein</topology>
    </subcellularLocation>
</comment>
<dbReference type="InterPro" id="IPR000515">
    <property type="entry name" value="MetI-like"/>
</dbReference>
<proteinExistence type="inferred from homology"/>
<feature type="transmembrane region" description="Helical" evidence="7">
    <location>
        <begin position="283"/>
        <end position="305"/>
    </location>
</feature>
<dbReference type="InterPro" id="IPR035906">
    <property type="entry name" value="MetI-like_sf"/>
</dbReference>
<dbReference type="AlphaFoldDB" id="A0A8J6NJH3"/>
<comment type="caution">
    <text evidence="9">The sequence shown here is derived from an EMBL/GenBank/DDBJ whole genome shotgun (WGS) entry which is preliminary data.</text>
</comment>
<dbReference type="InterPro" id="IPR051393">
    <property type="entry name" value="ABC_transporter_permease"/>
</dbReference>
<evidence type="ECO:0000259" key="8">
    <source>
        <dbReference type="PROSITE" id="PS50928"/>
    </source>
</evidence>
<protein>
    <submittedName>
        <fullName evidence="9">Sugar ABC transporter permease</fullName>
    </submittedName>
</protein>
<dbReference type="SUPFAM" id="SSF161098">
    <property type="entry name" value="MetI-like"/>
    <property type="match status" value="1"/>
</dbReference>
<feature type="transmembrane region" description="Helical" evidence="7">
    <location>
        <begin position="28"/>
        <end position="48"/>
    </location>
</feature>
<dbReference type="PANTHER" id="PTHR30193:SF1">
    <property type="entry name" value="ABC TRANSPORTER PERMEASE PROTEIN YESP-RELATED"/>
    <property type="match status" value="1"/>
</dbReference>
<gene>
    <name evidence="9" type="ORF">H8E29_10665</name>
</gene>
<reference evidence="9 10" key="1">
    <citation type="submission" date="2020-08" db="EMBL/GenBank/DDBJ databases">
        <title>Bridging the membrane lipid divide: bacteria of the FCB group superphylum have the potential to synthesize archaeal ether lipids.</title>
        <authorList>
            <person name="Villanueva L."/>
            <person name="Von Meijenfeldt F.A.B."/>
            <person name="Westbye A.B."/>
            <person name="Yadav S."/>
            <person name="Hopmans E.C."/>
            <person name="Dutilh B.E."/>
            <person name="Sinninghe Damste J.S."/>
        </authorList>
    </citation>
    <scope>NUCLEOTIDE SEQUENCE [LARGE SCALE GENOMIC DNA]</scope>
    <source>
        <strain evidence="9">NIOZ-UU36</strain>
    </source>
</reference>
<comment type="similarity">
    <text evidence="7">Belongs to the binding-protein-dependent transport system permease family.</text>
</comment>
<organism evidence="9 10">
    <name type="scientific">Candidatus Desulfolinea nitratireducens</name>
    <dbReference type="NCBI Taxonomy" id="2841698"/>
    <lineage>
        <taxon>Bacteria</taxon>
        <taxon>Bacillati</taxon>
        <taxon>Chloroflexota</taxon>
        <taxon>Anaerolineae</taxon>
        <taxon>Anaerolineales</taxon>
        <taxon>Anaerolineales incertae sedis</taxon>
        <taxon>Candidatus Desulfolinea</taxon>
    </lineage>
</organism>
<evidence type="ECO:0000256" key="1">
    <source>
        <dbReference type="ARBA" id="ARBA00004651"/>
    </source>
</evidence>